<dbReference type="PANTHER" id="PTHR10334">
    <property type="entry name" value="CYSTEINE-RICH SECRETORY PROTEIN-RELATED"/>
    <property type="match status" value="1"/>
</dbReference>
<dbReference type="PRINTS" id="PR00837">
    <property type="entry name" value="V5TPXLIKE"/>
</dbReference>
<dbReference type="InterPro" id="IPR035940">
    <property type="entry name" value="CAP_sf"/>
</dbReference>
<feature type="domain" description="SCP" evidence="1">
    <location>
        <begin position="1"/>
        <end position="96"/>
    </location>
</feature>
<name>A0A9X0CUP7_9CNID</name>
<evidence type="ECO:0000313" key="2">
    <source>
        <dbReference type="EMBL" id="KAJ7374908.1"/>
    </source>
</evidence>
<dbReference type="SMART" id="SM00198">
    <property type="entry name" value="SCP"/>
    <property type="match status" value="1"/>
</dbReference>
<evidence type="ECO:0000259" key="1">
    <source>
        <dbReference type="SMART" id="SM00198"/>
    </source>
</evidence>
<protein>
    <recommendedName>
        <fullName evidence="1">SCP domain-containing protein</fullName>
    </recommendedName>
</protein>
<dbReference type="InterPro" id="IPR001283">
    <property type="entry name" value="CRISP-related"/>
</dbReference>
<dbReference type="CDD" id="cd05382">
    <property type="entry name" value="CAP_GAPR1-like"/>
    <property type="match status" value="1"/>
</dbReference>
<organism evidence="2 3">
    <name type="scientific">Desmophyllum pertusum</name>
    <dbReference type="NCBI Taxonomy" id="174260"/>
    <lineage>
        <taxon>Eukaryota</taxon>
        <taxon>Metazoa</taxon>
        <taxon>Cnidaria</taxon>
        <taxon>Anthozoa</taxon>
        <taxon>Hexacorallia</taxon>
        <taxon>Scleractinia</taxon>
        <taxon>Caryophylliina</taxon>
        <taxon>Caryophylliidae</taxon>
        <taxon>Desmophyllum</taxon>
    </lineage>
</organism>
<dbReference type="InterPro" id="IPR034113">
    <property type="entry name" value="SCP_GAPR1-like"/>
</dbReference>
<proteinExistence type="predicted"/>
<accession>A0A9X0CUP7</accession>
<dbReference type="InterPro" id="IPR014044">
    <property type="entry name" value="CAP_dom"/>
</dbReference>
<evidence type="ECO:0000313" key="3">
    <source>
        <dbReference type="Proteomes" id="UP001163046"/>
    </source>
</evidence>
<dbReference type="OrthoDB" id="337038at2759"/>
<dbReference type="SUPFAM" id="SSF55797">
    <property type="entry name" value="PR-1-like"/>
    <property type="match status" value="1"/>
</dbReference>
<gene>
    <name evidence="2" type="ORF">OS493_005266</name>
</gene>
<dbReference type="Gene3D" id="3.40.33.10">
    <property type="entry name" value="CAP"/>
    <property type="match status" value="1"/>
</dbReference>
<dbReference type="Pfam" id="PF00188">
    <property type="entry name" value="CAP"/>
    <property type="match status" value="1"/>
</dbReference>
<dbReference type="EMBL" id="MU826827">
    <property type="protein sequence ID" value="KAJ7374908.1"/>
    <property type="molecule type" value="Genomic_DNA"/>
</dbReference>
<reference evidence="2" key="1">
    <citation type="submission" date="2023-01" db="EMBL/GenBank/DDBJ databases">
        <title>Genome assembly of the deep-sea coral Lophelia pertusa.</title>
        <authorList>
            <person name="Herrera S."/>
            <person name="Cordes E."/>
        </authorList>
    </citation>
    <scope>NUCLEOTIDE SEQUENCE</scope>
    <source>
        <strain evidence="2">USNM1676648</strain>
        <tissue evidence="2">Polyp</tissue>
    </source>
</reference>
<dbReference type="Proteomes" id="UP001163046">
    <property type="component" value="Unassembled WGS sequence"/>
</dbReference>
<sequence>MESSYTERPEQGENLSLGCYENREQTAEEAIKMWFDEVCQYTFGKQGPQSGTSHFTQLVWKDSTELGIAKAFNKQSNGATCTFIVARYKPQGNFESGDSAYVKNIEKGSFDDSYCMNIKKAGLDGGYGFKRFQSKYFAIS</sequence>
<dbReference type="AlphaFoldDB" id="A0A9X0CUP7"/>
<keyword evidence="3" id="KW-1185">Reference proteome</keyword>
<comment type="caution">
    <text evidence="2">The sequence shown here is derived from an EMBL/GenBank/DDBJ whole genome shotgun (WGS) entry which is preliminary data.</text>
</comment>